<sequence length="136" mass="15930">MDQIHDRNFENNHSHHSMNNAEVKKKEMFNLIDNISKPNMAIQEFSIQNNQTPVQANYTNKQPLDRGENYWNDWFGRPGAGAPSWTTYKQNLDKMLEPTSKDSFYHNQPNVSGIYALNNKSPRKPKSNHYNNYELV</sequence>
<dbReference type="OrthoDB" id="8185397at2759"/>
<dbReference type="Proteomes" id="UP000276133">
    <property type="component" value="Unassembled WGS sequence"/>
</dbReference>
<evidence type="ECO:0000313" key="2">
    <source>
        <dbReference type="EMBL" id="RNA27522.1"/>
    </source>
</evidence>
<evidence type="ECO:0000313" key="3">
    <source>
        <dbReference type="Proteomes" id="UP000276133"/>
    </source>
</evidence>
<comment type="caution">
    <text evidence="2">The sequence shown here is derived from an EMBL/GenBank/DDBJ whole genome shotgun (WGS) entry which is preliminary data.</text>
</comment>
<feature type="region of interest" description="Disordered" evidence="1">
    <location>
        <begin position="1"/>
        <end position="20"/>
    </location>
</feature>
<gene>
    <name evidence="2" type="ORF">BpHYR1_046655</name>
</gene>
<name>A0A3M7RVK3_BRAPC</name>
<reference evidence="2 3" key="1">
    <citation type="journal article" date="2018" name="Sci. Rep.">
        <title>Genomic signatures of local adaptation to the degree of environmental predictability in rotifers.</title>
        <authorList>
            <person name="Franch-Gras L."/>
            <person name="Hahn C."/>
            <person name="Garcia-Roger E.M."/>
            <person name="Carmona M.J."/>
            <person name="Serra M."/>
            <person name="Gomez A."/>
        </authorList>
    </citation>
    <scope>NUCLEOTIDE SEQUENCE [LARGE SCALE GENOMIC DNA]</scope>
    <source>
        <strain evidence="2">HYR1</strain>
    </source>
</reference>
<dbReference type="AlphaFoldDB" id="A0A3M7RVK3"/>
<organism evidence="2 3">
    <name type="scientific">Brachionus plicatilis</name>
    <name type="common">Marine rotifer</name>
    <name type="synonym">Brachionus muelleri</name>
    <dbReference type="NCBI Taxonomy" id="10195"/>
    <lineage>
        <taxon>Eukaryota</taxon>
        <taxon>Metazoa</taxon>
        <taxon>Spiralia</taxon>
        <taxon>Gnathifera</taxon>
        <taxon>Rotifera</taxon>
        <taxon>Eurotatoria</taxon>
        <taxon>Monogononta</taxon>
        <taxon>Pseudotrocha</taxon>
        <taxon>Ploima</taxon>
        <taxon>Brachionidae</taxon>
        <taxon>Brachionus</taxon>
    </lineage>
</organism>
<protein>
    <submittedName>
        <fullName evidence="2">Uncharacterized protein</fullName>
    </submittedName>
</protein>
<accession>A0A3M7RVK3</accession>
<evidence type="ECO:0000256" key="1">
    <source>
        <dbReference type="SAM" id="MobiDB-lite"/>
    </source>
</evidence>
<keyword evidence="3" id="KW-1185">Reference proteome</keyword>
<dbReference type="EMBL" id="REGN01002531">
    <property type="protein sequence ID" value="RNA27522.1"/>
    <property type="molecule type" value="Genomic_DNA"/>
</dbReference>
<feature type="compositionally biased region" description="Basic and acidic residues" evidence="1">
    <location>
        <begin position="1"/>
        <end position="13"/>
    </location>
</feature>
<proteinExistence type="predicted"/>